<feature type="transmembrane region" description="Helical" evidence="2">
    <location>
        <begin position="28"/>
        <end position="53"/>
    </location>
</feature>
<gene>
    <name evidence="3" type="ORF">KGD82_14120</name>
</gene>
<keyword evidence="2" id="KW-0472">Membrane</keyword>
<keyword evidence="2" id="KW-1133">Transmembrane helix</keyword>
<feature type="region of interest" description="Disordered" evidence="1">
    <location>
        <begin position="1"/>
        <end position="20"/>
    </location>
</feature>
<evidence type="ECO:0000313" key="4">
    <source>
        <dbReference type="Proteomes" id="UP000682416"/>
    </source>
</evidence>
<protein>
    <submittedName>
        <fullName evidence="3">Uncharacterized protein</fullName>
    </submittedName>
</protein>
<evidence type="ECO:0000256" key="2">
    <source>
        <dbReference type="SAM" id="Phobius"/>
    </source>
</evidence>
<sequence>MRHSPHGRTEPAPRTTPVDPRRLRPSRAWYWVGGALVPLSLAAGAVLFALLLVRAVALPDFAASTHGSQSATFTVQDPDHTEQGWLLYGSPRGVDHTACALTAPDGRRPAFSYPTFNHQVEDENGSWAMIGMVTLTEPGEYSLTCRAADDVRFGIAPGAQSTGTLVTGLFGALGSLLFLPALGIAGGLTLVVVTAVRRARHRQRLLHPPAPGP</sequence>
<feature type="transmembrane region" description="Helical" evidence="2">
    <location>
        <begin position="169"/>
        <end position="196"/>
    </location>
</feature>
<organism evidence="3 4">
    <name type="scientific">Nocardiopsis eucommiae</name>
    <dbReference type="NCBI Taxonomy" id="2831970"/>
    <lineage>
        <taxon>Bacteria</taxon>
        <taxon>Bacillati</taxon>
        <taxon>Actinomycetota</taxon>
        <taxon>Actinomycetes</taxon>
        <taxon>Streptosporangiales</taxon>
        <taxon>Nocardiopsidaceae</taxon>
        <taxon>Nocardiopsis</taxon>
    </lineage>
</organism>
<proteinExistence type="predicted"/>
<keyword evidence="2" id="KW-0812">Transmembrane</keyword>
<accession>A0A975L7S6</accession>
<evidence type="ECO:0000313" key="3">
    <source>
        <dbReference type="EMBL" id="QVJ00076.1"/>
    </source>
</evidence>
<keyword evidence="4" id="KW-1185">Reference proteome</keyword>
<dbReference type="AlphaFoldDB" id="A0A975L7S6"/>
<dbReference type="EMBL" id="CP074402">
    <property type="protein sequence ID" value="QVJ00076.1"/>
    <property type="molecule type" value="Genomic_DNA"/>
</dbReference>
<name>A0A975L7S6_9ACTN</name>
<dbReference type="Proteomes" id="UP000682416">
    <property type="component" value="Chromosome"/>
</dbReference>
<dbReference type="KEGG" id="nec:KGD82_14120"/>
<reference evidence="3" key="1">
    <citation type="submission" date="2021-05" db="EMBL/GenBank/DDBJ databases">
        <authorList>
            <person name="Kaiqin L."/>
            <person name="Jian G."/>
        </authorList>
    </citation>
    <scope>NUCLEOTIDE SEQUENCE</scope>
    <source>
        <strain evidence="3">HDS5</strain>
    </source>
</reference>
<evidence type="ECO:0000256" key="1">
    <source>
        <dbReference type="SAM" id="MobiDB-lite"/>
    </source>
</evidence>